<feature type="domain" description="NAD-dependent epimerase/dehydratase" evidence="2">
    <location>
        <begin position="87"/>
        <end position="204"/>
    </location>
</feature>
<comment type="caution">
    <text evidence="3">The sequence shown here is derived from an EMBL/GenBank/DDBJ whole genome shotgun (WGS) entry which is preliminary data.</text>
</comment>
<dbReference type="InterPro" id="IPR001509">
    <property type="entry name" value="Epimerase_deHydtase"/>
</dbReference>
<dbReference type="AlphaFoldDB" id="A0A3M2LYT0"/>
<sequence>MKVLVLGGTAFAGPALVDEALARGWEVTLFNRGSNPDPPGVRALHGDRLAPEGLAALERGEWDLAVDTWSWAPTAARDTARLLAGRVGHYAYVSSRSVYRFPSPPGADESAPLVEGDPDAGQTEYAADKRGAELAVERELGAERSLLVRCGLLLGPYEMVGRLPWWLRRIARGGEVLAPGPAELPLQYLDIRDLAAWTLDAAAEGLHGPYDLVSPPGASTMGELLEHCRAVTGSDATLRWLTPEEIEAADIQPWTELPVWLPPGPLHAAMHGSDVSRALAAGLTVRPVAETVRDTWAWLGTLPPDTRLGGQRSPVGLPAEKEARALAG</sequence>
<dbReference type="RefSeq" id="WP_122183555.1">
    <property type="nucleotide sequence ID" value="NZ_RFFJ01000042.1"/>
</dbReference>
<gene>
    <name evidence="3" type="ORF">EBN88_10555</name>
</gene>
<evidence type="ECO:0000313" key="3">
    <source>
        <dbReference type="EMBL" id="RMI41753.1"/>
    </source>
</evidence>
<evidence type="ECO:0000256" key="1">
    <source>
        <dbReference type="SAM" id="MobiDB-lite"/>
    </source>
</evidence>
<dbReference type="InterPro" id="IPR050177">
    <property type="entry name" value="Lipid_A_modif_metabolic_enz"/>
</dbReference>
<accession>A0A3M2LYT0</accession>
<organism evidence="3 4">
    <name type="scientific">Streptomyces triticirhizae</name>
    <dbReference type="NCBI Taxonomy" id="2483353"/>
    <lineage>
        <taxon>Bacteria</taxon>
        <taxon>Bacillati</taxon>
        <taxon>Actinomycetota</taxon>
        <taxon>Actinomycetes</taxon>
        <taxon>Kitasatosporales</taxon>
        <taxon>Streptomycetaceae</taxon>
        <taxon>Streptomyces</taxon>
    </lineage>
</organism>
<dbReference type="Gene3D" id="3.40.50.720">
    <property type="entry name" value="NAD(P)-binding Rossmann-like Domain"/>
    <property type="match status" value="1"/>
</dbReference>
<protein>
    <submittedName>
        <fullName evidence="3">Reductase</fullName>
    </submittedName>
</protein>
<name>A0A3M2LYT0_9ACTN</name>
<reference evidence="3 4" key="1">
    <citation type="submission" date="2018-10" db="EMBL/GenBank/DDBJ databases">
        <title>Isolation, diversity and antifungal activity of actinobacteria from wheat.</title>
        <authorList>
            <person name="Han C."/>
        </authorList>
    </citation>
    <scope>NUCLEOTIDE SEQUENCE [LARGE SCALE GENOMIC DNA]</scope>
    <source>
        <strain evidence="3 4">NEAU-YY642</strain>
    </source>
</reference>
<proteinExistence type="predicted"/>
<dbReference type="PANTHER" id="PTHR43245">
    <property type="entry name" value="BIFUNCTIONAL POLYMYXIN RESISTANCE PROTEIN ARNA"/>
    <property type="match status" value="1"/>
</dbReference>
<dbReference type="EMBL" id="RFFJ01000042">
    <property type="protein sequence ID" value="RMI41753.1"/>
    <property type="molecule type" value="Genomic_DNA"/>
</dbReference>
<dbReference type="PANTHER" id="PTHR43245:SF13">
    <property type="entry name" value="UDP-D-APIOSE_UDP-D-XYLOSE SYNTHASE 2"/>
    <property type="match status" value="1"/>
</dbReference>
<feature type="compositionally biased region" description="Basic and acidic residues" evidence="1">
    <location>
        <begin position="319"/>
        <end position="328"/>
    </location>
</feature>
<dbReference type="SUPFAM" id="SSF51735">
    <property type="entry name" value="NAD(P)-binding Rossmann-fold domains"/>
    <property type="match status" value="1"/>
</dbReference>
<evidence type="ECO:0000313" key="4">
    <source>
        <dbReference type="Proteomes" id="UP000278673"/>
    </source>
</evidence>
<keyword evidence="4" id="KW-1185">Reference proteome</keyword>
<evidence type="ECO:0000259" key="2">
    <source>
        <dbReference type="Pfam" id="PF01370"/>
    </source>
</evidence>
<dbReference type="InterPro" id="IPR036291">
    <property type="entry name" value="NAD(P)-bd_dom_sf"/>
</dbReference>
<dbReference type="Pfam" id="PF01370">
    <property type="entry name" value="Epimerase"/>
    <property type="match status" value="1"/>
</dbReference>
<dbReference type="Proteomes" id="UP000278673">
    <property type="component" value="Unassembled WGS sequence"/>
</dbReference>
<feature type="region of interest" description="Disordered" evidence="1">
    <location>
        <begin position="307"/>
        <end position="328"/>
    </location>
</feature>